<sequence length="416" mass="46351">MIFIALRQLWARKRQTILTLLGVMLGAAAYIAISGILLGFREYLLDQMVNNDAHVRIAAKARLVEETGLDHVFANKNESLFWLVPPSGRKDSQKIDNVQEWYQRLRDDEDVEAFAPQLTVTVLYRKGKVTQNGRVMGIVPSMQTRVAMLEKNILKGTLSELAENGQKIMLGEGLRENLGLRYGDSITVVNSRGDRQQFKVSGSFSSGNRQIDESLAYVSLTTAQLIAGSPGQVSDIAVRLRDVRKSYPKAQLWSNDESAKVQSWEQINASILDVFQVQDMTRYMMSAIILIVAGFGIYNILSIVISQKKREIAILRSIGYESADILTIFMTQGMLLGFAGGFLGVLLGYVLCWQLSHVTFSSPMTKTKATTMMISFNYLIYVYGFLMALISTTIASFLPALKAGKMSPIDIIRGQE</sequence>
<feature type="transmembrane region" description="Helical" evidence="7">
    <location>
        <begin position="326"/>
        <end position="356"/>
    </location>
</feature>
<evidence type="ECO:0000313" key="11">
    <source>
        <dbReference type="Proteomes" id="UP000006048"/>
    </source>
</evidence>
<dbReference type="AlphaFoldDB" id="I4BBI6"/>
<feature type="transmembrane region" description="Helical" evidence="7">
    <location>
        <begin position="376"/>
        <end position="398"/>
    </location>
</feature>
<evidence type="ECO:0000256" key="2">
    <source>
        <dbReference type="ARBA" id="ARBA00005236"/>
    </source>
</evidence>
<keyword evidence="11" id="KW-1185">Reference proteome</keyword>
<evidence type="ECO:0000313" key="10">
    <source>
        <dbReference type="EMBL" id="AFM14643.1"/>
    </source>
</evidence>
<dbReference type="HOGENOM" id="CLU_000604_8_1_12"/>
<evidence type="ECO:0000256" key="6">
    <source>
        <dbReference type="ARBA" id="ARBA00023136"/>
    </source>
</evidence>
<evidence type="ECO:0000259" key="9">
    <source>
        <dbReference type="Pfam" id="PF12704"/>
    </source>
</evidence>
<protein>
    <recommendedName>
        <fullName evidence="12">ABC3 transporter permease protein domain-containing protein</fullName>
    </recommendedName>
</protein>
<dbReference type="InterPro" id="IPR025857">
    <property type="entry name" value="MacB_PCD"/>
</dbReference>
<dbReference type="STRING" id="869212.Turpa_4009"/>
<feature type="transmembrane region" description="Helical" evidence="7">
    <location>
        <begin position="17"/>
        <end position="40"/>
    </location>
</feature>
<comment type="subcellular location">
    <subcellularLocation>
        <location evidence="1">Cell membrane</location>
        <topology evidence="1">Multi-pass membrane protein</topology>
    </subcellularLocation>
</comment>
<accession>I4BBI6</accession>
<keyword evidence="3" id="KW-1003">Cell membrane</keyword>
<dbReference type="InterPro" id="IPR051447">
    <property type="entry name" value="Lipoprotein-release_system"/>
</dbReference>
<reference evidence="10 11" key="1">
    <citation type="submission" date="2012-06" db="EMBL/GenBank/DDBJ databases">
        <title>The complete chromosome of genome of Turneriella parva DSM 21527.</title>
        <authorList>
            <consortium name="US DOE Joint Genome Institute (JGI-PGF)"/>
            <person name="Lucas S."/>
            <person name="Han J."/>
            <person name="Lapidus A."/>
            <person name="Bruce D."/>
            <person name="Goodwin L."/>
            <person name="Pitluck S."/>
            <person name="Peters L."/>
            <person name="Kyrpides N."/>
            <person name="Mavromatis K."/>
            <person name="Ivanova N."/>
            <person name="Mikhailova N."/>
            <person name="Chertkov O."/>
            <person name="Detter J.C."/>
            <person name="Tapia R."/>
            <person name="Han C."/>
            <person name="Land M."/>
            <person name="Hauser L."/>
            <person name="Markowitz V."/>
            <person name="Cheng J.-F."/>
            <person name="Hugenholtz P."/>
            <person name="Woyke T."/>
            <person name="Wu D."/>
            <person name="Gronow S."/>
            <person name="Wellnitz S."/>
            <person name="Brambilla E."/>
            <person name="Klenk H.-P."/>
            <person name="Eisen J.A."/>
        </authorList>
    </citation>
    <scope>NUCLEOTIDE SEQUENCE [LARGE SCALE GENOMIC DNA]</scope>
    <source>
        <strain evidence="11">ATCC BAA-1111 / DSM 21527 / NCTC 11395 / H</strain>
    </source>
</reference>
<feature type="transmembrane region" description="Helical" evidence="7">
    <location>
        <begin position="283"/>
        <end position="305"/>
    </location>
</feature>
<feature type="domain" description="MacB-like periplasmic core" evidence="9">
    <location>
        <begin position="16"/>
        <end position="242"/>
    </location>
</feature>
<keyword evidence="5 7" id="KW-1133">Transmembrane helix</keyword>
<dbReference type="InterPro" id="IPR003838">
    <property type="entry name" value="ABC3_permease_C"/>
</dbReference>
<keyword evidence="6 7" id="KW-0472">Membrane</keyword>
<dbReference type="PATRIC" id="fig|869212.3.peg.4044"/>
<dbReference type="GO" id="GO:0098797">
    <property type="term" value="C:plasma membrane protein complex"/>
    <property type="evidence" value="ECO:0007669"/>
    <property type="project" value="TreeGrafter"/>
</dbReference>
<evidence type="ECO:0000256" key="3">
    <source>
        <dbReference type="ARBA" id="ARBA00022475"/>
    </source>
</evidence>
<dbReference type="EMBL" id="CP002959">
    <property type="protein sequence ID" value="AFM14643.1"/>
    <property type="molecule type" value="Genomic_DNA"/>
</dbReference>
<dbReference type="Pfam" id="PF12704">
    <property type="entry name" value="MacB_PCD"/>
    <property type="match status" value="1"/>
</dbReference>
<organism evidence="10 11">
    <name type="scientific">Turneriella parva (strain ATCC BAA-1111 / DSM 21527 / NCTC 11395 / H)</name>
    <name type="common">Leptospira parva</name>
    <dbReference type="NCBI Taxonomy" id="869212"/>
    <lineage>
        <taxon>Bacteria</taxon>
        <taxon>Pseudomonadati</taxon>
        <taxon>Spirochaetota</taxon>
        <taxon>Spirochaetia</taxon>
        <taxon>Leptospirales</taxon>
        <taxon>Leptospiraceae</taxon>
        <taxon>Turneriella</taxon>
    </lineage>
</organism>
<dbReference type="Pfam" id="PF02687">
    <property type="entry name" value="FtsX"/>
    <property type="match status" value="1"/>
</dbReference>
<dbReference type="RefSeq" id="WP_014805119.1">
    <property type="nucleotide sequence ID" value="NC_018020.1"/>
</dbReference>
<evidence type="ECO:0000259" key="8">
    <source>
        <dbReference type="Pfam" id="PF02687"/>
    </source>
</evidence>
<name>I4BBI6_TURPD</name>
<dbReference type="OrthoDB" id="9770036at2"/>
<dbReference type="KEGG" id="tpx:Turpa_4009"/>
<evidence type="ECO:0000256" key="4">
    <source>
        <dbReference type="ARBA" id="ARBA00022692"/>
    </source>
</evidence>
<evidence type="ECO:0000256" key="5">
    <source>
        <dbReference type="ARBA" id="ARBA00022989"/>
    </source>
</evidence>
<keyword evidence="4 7" id="KW-0812">Transmembrane</keyword>
<dbReference type="GO" id="GO:0044874">
    <property type="term" value="P:lipoprotein localization to outer membrane"/>
    <property type="evidence" value="ECO:0007669"/>
    <property type="project" value="TreeGrafter"/>
</dbReference>
<gene>
    <name evidence="10" type="ordered locus">Turpa_4009</name>
</gene>
<comment type="similarity">
    <text evidence="2">Belongs to the ABC-4 integral membrane protein family. LolC/E subfamily.</text>
</comment>
<proteinExistence type="inferred from homology"/>
<feature type="domain" description="ABC3 transporter permease C-terminal" evidence="8">
    <location>
        <begin position="284"/>
        <end position="408"/>
    </location>
</feature>
<evidence type="ECO:0000256" key="7">
    <source>
        <dbReference type="SAM" id="Phobius"/>
    </source>
</evidence>
<dbReference type="Proteomes" id="UP000006048">
    <property type="component" value="Chromosome"/>
</dbReference>
<dbReference type="PANTHER" id="PTHR30489:SF0">
    <property type="entry name" value="LIPOPROTEIN-RELEASING SYSTEM TRANSMEMBRANE PROTEIN LOLE"/>
    <property type="match status" value="1"/>
</dbReference>
<evidence type="ECO:0000256" key="1">
    <source>
        <dbReference type="ARBA" id="ARBA00004651"/>
    </source>
</evidence>
<evidence type="ECO:0008006" key="12">
    <source>
        <dbReference type="Google" id="ProtNLM"/>
    </source>
</evidence>
<dbReference type="PANTHER" id="PTHR30489">
    <property type="entry name" value="LIPOPROTEIN-RELEASING SYSTEM TRANSMEMBRANE PROTEIN LOLE"/>
    <property type="match status" value="1"/>
</dbReference>